<keyword evidence="1" id="KW-1133">Transmembrane helix</keyword>
<sequence>MALLTEFVEPKWQRPRGIRRIHVVAVLFALAAVGVVLAMFVRFGIVHLDTSGDRLLVATVDLRLGTPALAAERGAVRARMDLEAGELKLQTVGPTPNKAEKARAERMKQRYGVDWGRYSENVTPQTSAFVEAYNRVMHAEIEKRHGKQVADGLAGFEEIRPGADGKGKP</sequence>
<gene>
    <name evidence="2" type="ORF">J2X21_005163</name>
</gene>
<name>A0ABU2AFL4_9BURK</name>
<proteinExistence type="predicted"/>
<dbReference type="Proteomes" id="UP001180825">
    <property type="component" value="Unassembled WGS sequence"/>
</dbReference>
<accession>A0ABU2AFL4</accession>
<keyword evidence="3" id="KW-1185">Reference proteome</keyword>
<feature type="transmembrane region" description="Helical" evidence="1">
    <location>
        <begin position="21"/>
        <end position="45"/>
    </location>
</feature>
<keyword evidence="1" id="KW-0812">Transmembrane</keyword>
<evidence type="ECO:0000256" key="1">
    <source>
        <dbReference type="SAM" id="Phobius"/>
    </source>
</evidence>
<comment type="caution">
    <text evidence="2">The sequence shown here is derived from an EMBL/GenBank/DDBJ whole genome shotgun (WGS) entry which is preliminary data.</text>
</comment>
<organism evidence="2 3">
    <name type="scientific">Roseateles asaccharophilus</name>
    <dbReference type="NCBI Taxonomy" id="582607"/>
    <lineage>
        <taxon>Bacteria</taxon>
        <taxon>Pseudomonadati</taxon>
        <taxon>Pseudomonadota</taxon>
        <taxon>Betaproteobacteria</taxon>
        <taxon>Burkholderiales</taxon>
        <taxon>Sphaerotilaceae</taxon>
        <taxon>Roseateles</taxon>
    </lineage>
</organism>
<dbReference type="EMBL" id="JAVDXV010000012">
    <property type="protein sequence ID" value="MDR7335996.1"/>
    <property type="molecule type" value="Genomic_DNA"/>
</dbReference>
<evidence type="ECO:0000313" key="2">
    <source>
        <dbReference type="EMBL" id="MDR7335996.1"/>
    </source>
</evidence>
<dbReference type="RefSeq" id="WP_310332994.1">
    <property type="nucleotide sequence ID" value="NZ_JAVDXV010000012.1"/>
</dbReference>
<reference evidence="2 3" key="1">
    <citation type="submission" date="2023-07" db="EMBL/GenBank/DDBJ databases">
        <title>Sorghum-associated microbial communities from plants grown in Nebraska, USA.</title>
        <authorList>
            <person name="Schachtman D."/>
        </authorList>
    </citation>
    <scope>NUCLEOTIDE SEQUENCE [LARGE SCALE GENOMIC DNA]</scope>
    <source>
        <strain evidence="2 3">BE316</strain>
    </source>
</reference>
<evidence type="ECO:0000313" key="3">
    <source>
        <dbReference type="Proteomes" id="UP001180825"/>
    </source>
</evidence>
<keyword evidence="1" id="KW-0472">Membrane</keyword>
<protein>
    <submittedName>
        <fullName evidence="2">Uncharacterized protein</fullName>
    </submittedName>
</protein>